<protein>
    <submittedName>
        <fullName evidence="2">Uncharacterized protein</fullName>
    </submittedName>
</protein>
<evidence type="ECO:0000313" key="3">
    <source>
        <dbReference type="Proteomes" id="UP000291142"/>
    </source>
</evidence>
<reference evidence="2 3" key="1">
    <citation type="submission" date="2019-02" db="EMBL/GenBank/DDBJ databases">
        <title>Hyunsoonleella sp., isolated from marine sediment.</title>
        <authorList>
            <person name="Liu B.-T."/>
        </authorList>
    </citation>
    <scope>NUCLEOTIDE SEQUENCE [LARGE SCALE GENOMIC DNA]</scope>
    <source>
        <strain evidence="2 3">T58</strain>
    </source>
</reference>
<keyword evidence="1" id="KW-0812">Transmembrane</keyword>
<dbReference type="EMBL" id="SIRT01000009">
    <property type="protein sequence ID" value="TBN02752.1"/>
    <property type="molecule type" value="Genomic_DNA"/>
</dbReference>
<evidence type="ECO:0000313" key="2">
    <source>
        <dbReference type="EMBL" id="TBN02752.1"/>
    </source>
</evidence>
<proteinExistence type="predicted"/>
<sequence>MILLFLFLTLIIVLIYPVLAWKMFKALKEKNKRKFYRLSVILLILILIPGFYFKILPGSNLFWNPIEQADERNYNIELTGFEFNDGDLIYEYETERDFNGDGYSIWIYKIDDQTAEYFKNPKEEFFTKHPRTELRNHWEPEFWKKTPFDKQEKKFLDFAHSTLDELEFELEDLLYEEGNYYAYEYYMHRYGVGNIDFYILCPNRKLIVKINHNT</sequence>
<name>A0A4Q9FF01_9FLAO</name>
<dbReference type="Proteomes" id="UP000291142">
    <property type="component" value="Unassembled WGS sequence"/>
</dbReference>
<accession>A0A4Q9FF01</accession>
<keyword evidence="3" id="KW-1185">Reference proteome</keyword>
<dbReference type="OrthoDB" id="1430796at2"/>
<dbReference type="RefSeq" id="WP_130964705.1">
    <property type="nucleotide sequence ID" value="NZ_SIRT01000009.1"/>
</dbReference>
<evidence type="ECO:0000256" key="1">
    <source>
        <dbReference type="SAM" id="Phobius"/>
    </source>
</evidence>
<dbReference type="AlphaFoldDB" id="A0A4Q9FF01"/>
<organism evidence="2 3">
    <name type="scientific">Hyunsoonleella flava</name>
    <dbReference type="NCBI Taxonomy" id="2527939"/>
    <lineage>
        <taxon>Bacteria</taxon>
        <taxon>Pseudomonadati</taxon>
        <taxon>Bacteroidota</taxon>
        <taxon>Flavobacteriia</taxon>
        <taxon>Flavobacteriales</taxon>
        <taxon>Flavobacteriaceae</taxon>
    </lineage>
</organism>
<keyword evidence="1" id="KW-1133">Transmembrane helix</keyword>
<gene>
    <name evidence="2" type="ORF">EYD45_11550</name>
</gene>
<comment type="caution">
    <text evidence="2">The sequence shown here is derived from an EMBL/GenBank/DDBJ whole genome shotgun (WGS) entry which is preliminary data.</text>
</comment>
<feature type="transmembrane region" description="Helical" evidence="1">
    <location>
        <begin position="36"/>
        <end position="53"/>
    </location>
</feature>
<keyword evidence="1" id="KW-0472">Membrane</keyword>